<dbReference type="OrthoDB" id="626167at2759"/>
<dbReference type="PANTHER" id="PTHR32472">
    <property type="entry name" value="DNA REPAIR PROTEIN RADA"/>
    <property type="match status" value="1"/>
</dbReference>
<evidence type="ECO:0000313" key="4">
    <source>
        <dbReference type="Proteomes" id="UP000283530"/>
    </source>
</evidence>
<dbReference type="STRING" id="337451.A0A443P3W5"/>
<dbReference type="PANTHER" id="PTHR32472:SF18">
    <property type="entry name" value="OS11G0576100 PROTEIN"/>
    <property type="match status" value="1"/>
</dbReference>
<dbReference type="InterPro" id="IPR027417">
    <property type="entry name" value="P-loop_NTPase"/>
</dbReference>
<dbReference type="Pfam" id="PF25895">
    <property type="entry name" value="WHD_plant_disease"/>
    <property type="match status" value="1"/>
</dbReference>
<evidence type="ECO:0000313" key="3">
    <source>
        <dbReference type="EMBL" id="RWR85426.1"/>
    </source>
</evidence>
<comment type="caution">
    <text evidence="3">The sequence shown here is derived from an EMBL/GenBank/DDBJ whole genome shotgun (WGS) entry which is preliminary data.</text>
</comment>
<feature type="region of interest" description="Disordered" evidence="1">
    <location>
        <begin position="1"/>
        <end position="56"/>
    </location>
</feature>
<reference evidence="3 4" key="1">
    <citation type="journal article" date="2019" name="Nat. Plants">
        <title>Stout camphor tree genome fills gaps in understanding of flowering plant genome evolution.</title>
        <authorList>
            <person name="Chaw S.M."/>
            <person name="Liu Y.C."/>
            <person name="Wu Y.W."/>
            <person name="Wang H.Y."/>
            <person name="Lin C.I."/>
            <person name="Wu C.S."/>
            <person name="Ke H.M."/>
            <person name="Chang L.Y."/>
            <person name="Hsu C.Y."/>
            <person name="Yang H.T."/>
            <person name="Sudianto E."/>
            <person name="Hsu M.H."/>
            <person name="Wu K.P."/>
            <person name="Wang L.N."/>
            <person name="Leebens-Mack J.H."/>
            <person name="Tsai I.J."/>
        </authorList>
    </citation>
    <scope>NUCLEOTIDE SEQUENCE [LARGE SCALE GENOMIC DNA]</scope>
    <source>
        <strain evidence="4">cv. Chaw 1501</strain>
        <tissue evidence="3">Young leaves</tissue>
    </source>
</reference>
<dbReference type="EMBL" id="QPKB01000005">
    <property type="protein sequence ID" value="RWR85426.1"/>
    <property type="molecule type" value="Genomic_DNA"/>
</dbReference>
<proteinExistence type="predicted"/>
<dbReference type="SUPFAM" id="SSF52540">
    <property type="entry name" value="P-loop containing nucleoside triphosphate hydrolases"/>
    <property type="match status" value="1"/>
</dbReference>
<organism evidence="3 4">
    <name type="scientific">Cinnamomum micranthum f. kanehirae</name>
    <dbReference type="NCBI Taxonomy" id="337451"/>
    <lineage>
        <taxon>Eukaryota</taxon>
        <taxon>Viridiplantae</taxon>
        <taxon>Streptophyta</taxon>
        <taxon>Embryophyta</taxon>
        <taxon>Tracheophyta</taxon>
        <taxon>Spermatophyta</taxon>
        <taxon>Magnoliopsida</taxon>
        <taxon>Magnoliidae</taxon>
        <taxon>Laurales</taxon>
        <taxon>Lauraceae</taxon>
        <taxon>Cinnamomum</taxon>
    </lineage>
</organism>
<accession>A0A443P3W5</accession>
<name>A0A443P3W5_9MAGN</name>
<keyword evidence="4" id="KW-1185">Reference proteome</keyword>
<feature type="region of interest" description="Disordered" evidence="1">
    <location>
        <begin position="296"/>
        <end position="321"/>
    </location>
</feature>
<dbReference type="Gene3D" id="3.40.50.300">
    <property type="entry name" value="P-loop containing nucleotide triphosphate hydrolases"/>
    <property type="match status" value="1"/>
</dbReference>
<dbReference type="AlphaFoldDB" id="A0A443P3W5"/>
<evidence type="ECO:0000256" key="1">
    <source>
        <dbReference type="SAM" id="MobiDB-lite"/>
    </source>
</evidence>
<protein>
    <submittedName>
        <fullName evidence="3">Putative nucleoside-triphosphatase</fullName>
    </submittedName>
</protein>
<evidence type="ECO:0000259" key="2">
    <source>
        <dbReference type="Pfam" id="PF25895"/>
    </source>
</evidence>
<dbReference type="GO" id="GO:0043531">
    <property type="term" value="F:ADP binding"/>
    <property type="evidence" value="ECO:0007669"/>
    <property type="project" value="InterPro"/>
</dbReference>
<feature type="compositionally biased region" description="Polar residues" evidence="1">
    <location>
        <begin position="15"/>
        <end position="24"/>
    </location>
</feature>
<feature type="domain" description="Plant disease resistance WDH" evidence="2">
    <location>
        <begin position="605"/>
        <end position="708"/>
    </location>
</feature>
<sequence length="927" mass="105776">MAEISVSSSSLYLSGNQSPQSDGSQLPAPVTILRPTTRPKSDIPESSNARYDGSSGGERENGVFFMQAPAKIRSCDVYIGLRGRKPAVVRFVNWLRAELELQGVSCIVTDRARCRDAEQHRMAELAMGAATIGAVVITKKSFSNPFSIEEMRYFLGKKNFVPIFFGLDSKDCLVRDVIERRGEIWERDGGELWVSYGGVEREWKEAVDGLSHVSGQLKIEANPWNWRDCITEAVFLLGMRLGRRFVTERVRRWKERVEKDELPFPRNTHFIGRKRELFELELMLFGDVEEGGDENQTFELKTSSSSRRRRRKCKGKMEVEEKKKKKEMEELRWKESREEIEMEGGEGLSLPKGKKKSSSMYGKGIACVSGNSGLGKTELLLEFAYKFSQRYRLVLWIDGETRYLSQNYMNLLSLLDVDLTAENELCPERDKPRTFMEMEHEALRRVRKEMMRDIPFLIVIDNLEDERDWWDGKNVMEFLPRFGGETHIIISTRLPRILNIENLKLSYLSSAEALSLMKGRMEDLPVEEVLILSAMEERLGRITLGLALVGVILSELSITPTKLLDSINSTPLRNIKWSGKEDPVLRRNPFFLQLLDFCFSVFDPLATRMVLASGWFAPSRIWIQLLTLAASEIKEDESHNRTRLWNKCLHLFTRCWFKPNETRSEEEASSMLLRFKFARETSKRGFIHIHEIFRLYARKRGGVEAAEAMVRAVASRGSIPRDSMHIWAACFLLFKFGTDPSIVELKVTELVSFIKQLALPLAVLTYTAFFRFNAAKELLHLSTEALRAAEEKIETGLERSLCWGDLNHPKTQLNLKTYQELALLNATLLETRVELMMRGGVFDVAERLCRTAISIRQCLIELSALPISAPYRVSALPSSALCLSSVLDRALRLTELYALPSSTLCLSSVLDRALRLTELCALSELSA</sequence>
<feature type="compositionally biased region" description="Low complexity" evidence="1">
    <location>
        <begin position="1"/>
        <end position="14"/>
    </location>
</feature>
<dbReference type="GO" id="GO:0000725">
    <property type="term" value="P:recombinational repair"/>
    <property type="evidence" value="ECO:0007669"/>
    <property type="project" value="TreeGrafter"/>
</dbReference>
<gene>
    <name evidence="3" type="ORF">CKAN_01429000</name>
</gene>
<dbReference type="Proteomes" id="UP000283530">
    <property type="component" value="Unassembled WGS sequence"/>
</dbReference>
<dbReference type="InterPro" id="IPR058874">
    <property type="entry name" value="WHD_plant"/>
</dbReference>